<comment type="caution">
    <text evidence="2">The sequence shown here is derived from an EMBL/GenBank/DDBJ whole genome shotgun (WGS) entry which is preliminary data.</text>
</comment>
<accession>A0ABN7ZDF1</accession>
<reference evidence="2 3" key="1">
    <citation type="submission" date="2021-08" db="EMBL/GenBank/DDBJ databases">
        <authorList>
            <person name="Peeters C."/>
        </authorList>
    </citation>
    <scope>NUCLEOTIDE SEQUENCE [LARGE SCALE GENOMIC DNA]</scope>
    <source>
        <strain evidence="2 3">LMG 21510</strain>
    </source>
</reference>
<evidence type="ECO:0000313" key="3">
    <source>
        <dbReference type="Proteomes" id="UP000721236"/>
    </source>
</evidence>
<name>A0ABN7ZDF1_9BURK</name>
<protein>
    <submittedName>
        <fullName evidence="2">Uncharacterized protein</fullName>
    </submittedName>
</protein>
<sequence length="125" mass="12339">MPEIRGRDIRLMLIGGALGALGAMGGLGALGAMAGLSAGGRQPLSPSALGQPCGLSSGRARAYFGGAGEDGAASRTEGSADAAESVPGDGAAQNTTPDCDDNAHDEAAFVPLRCRRDSLPGEVSR</sequence>
<keyword evidence="3" id="KW-1185">Reference proteome</keyword>
<organism evidence="2 3">
    <name type="scientific">Cupriavidus respiraculi</name>
    <dbReference type="NCBI Taxonomy" id="195930"/>
    <lineage>
        <taxon>Bacteria</taxon>
        <taxon>Pseudomonadati</taxon>
        <taxon>Pseudomonadota</taxon>
        <taxon>Betaproteobacteria</taxon>
        <taxon>Burkholderiales</taxon>
        <taxon>Burkholderiaceae</taxon>
        <taxon>Cupriavidus</taxon>
    </lineage>
</organism>
<evidence type="ECO:0000256" key="1">
    <source>
        <dbReference type="SAM" id="MobiDB-lite"/>
    </source>
</evidence>
<evidence type="ECO:0000313" key="2">
    <source>
        <dbReference type="EMBL" id="CAG9183999.1"/>
    </source>
</evidence>
<dbReference type="Proteomes" id="UP000721236">
    <property type="component" value="Unassembled WGS sequence"/>
</dbReference>
<gene>
    <name evidence="2" type="ORF">LMG21510_04998</name>
</gene>
<proteinExistence type="predicted"/>
<feature type="region of interest" description="Disordered" evidence="1">
    <location>
        <begin position="66"/>
        <end position="104"/>
    </location>
</feature>
<dbReference type="EMBL" id="CAJZAH010000010">
    <property type="protein sequence ID" value="CAG9183999.1"/>
    <property type="molecule type" value="Genomic_DNA"/>
</dbReference>